<dbReference type="PROSITE" id="PS01174">
    <property type="entry name" value="LIPASE_GDXG_SER"/>
    <property type="match status" value="1"/>
</dbReference>
<dbReference type="InterPro" id="IPR029058">
    <property type="entry name" value="AB_hydrolase_fold"/>
</dbReference>
<comment type="similarity">
    <text evidence="1">Belongs to the 'GDXG' lipolytic enzyme family.</text>
</comment>
<evidence type="ECO:0000256" key="2">
    <source>
        <dbReference type="ARBA" id="ARBA00022801"/>
    </source>
</evidence>
<dbReference type="InterPro" id="IPR013094">
    <property type="entry name" value="AB_hydrolase_3"/>
</dbReference>
<dbReference type="RefSeq" id="WP_013139527.1">
    <property type="nucleotide sequence ID" value="NC_014168.1"/>
</dbReference>
<dbReference type="OrthoDB" id="128186at2"/>
<dbReference type="HOGENOM" id="CLU_012494_13_0_11"/>
<protein>
    <submittedName>
        <fullName evidence="5">Alpha/beta hydrolase fold-3 domain protein</fullName>
    </submittedName>
</protein>
<dbReference type="EMBL" id="CP001958">
    <property type="protein sequence ID" value="ADG99078.1"/>
    <property type="molecule type" value="Genomic_DNA"/>
</dbReference>
<keyword evidence="2 5" id="KW-0378">Hydrolase</keyword>
<dbReference type="STRING" id="640132.Srot_2644"/>
<organism evidence="5 6">
    <name type="scientific">Segniliparus rotundus (strain ATCC BAA-972 / CDC 1076 / CIP 108378 / DSM 44985 / JCM 13578)</name>
    <dbReference type="NCBI Taxonomy" id="640132"/>
    <lineage>
        <taxon>Bacteria</taxon>
        <taxon>Bacillati</taxon>
        <taxon>Actinomycetota</taxon>
        <taxon>Actinomycetes</taxon>
        <taxon>Mycobacteriales</taxon>
        <taxon>Segniliparaceae</taxon>
        <taxon>Segniliparus</taxon>
    </lineage>
</organism>
<evidence type="ECO:0000256" key="3">
    <source>
        <dbReference type="PROSITE-ProRule" id="PRU10038"/>
    </source>
</evidence>
<dbReference type="KEGG" id="srt:Srot_2644"/>
<reference evidence="5 6" key="1">
    <citation type="journal article" date="2010" name="Stand. Genomic Sci.">
        <title>Complete genome sequence of Segniliparus rotundus type strain (CDC 1076).</title>
        <authorList>
            <person name="Sikorski J."/>
            <person name="Lapidus A."/>
            <person name="Copeland A."/>
            <person name="Misra M."/>
            <person name="Glavina Del Rio T."/>
            <person name="Nolan M."/>
            <person name="Lucas S."/>
            <person name="Chen F."/>
            <person name="Tice H."/>
            <person name="Cheng J.F."/>
            <person name="Jando M."/>
            <person name="Schneider S."/>
            <person name="Bruce D."/>
            <person name="Goodwin L."/>
            <person name="Pitluck S."/>
            <person name="Liolios K."/>
            <person name="Mikhailova N."/>
            <person name="Pati A."/>
            <person name="Ivanova N."/>
            <person name="Mavromatis K."/>
            <person name="Chen A."/>
            <person name="Palaniappan K."/>
            <person name="Chertkov O."/>
            <person name="Land M."/>
            <person name="Hauser L."/>
            <person name="Chang Y.J."/>
            <person name="Jeffries C.D."/>
            <person name="Brettin T."/>
            <person name="Detter J.C."/>
            <person name="Han C."/>
            <person name="Rohde M."/>
            <person name="Goker M."/>
            <person name="Bristow J."/>
            <person name="Eisen J.A."/>
            <person name="Markowitz V."/>
            <person name="Hugenholtz P."/>
            <person name="Kyrpides N.C."/>
            <person name="Klenk H.P."/>
        </authorList>
    </citation>
    <scope>NUCLEOTIDE SEQUENCE [LARGE SCALE GENOMIC DNA]</scope>
    <source>
        <strain evidence="6">ATCC BAA-972 / CDC 1076 / CIP 108378 / DSM 44985 / JCM 13578</strain>
    </source>
</reference>
<dbReference type="Gene3D" id="3.40.50.1820">
    <property type="entry name" value="alpha/beta hydrolase"/>
    <property type="match status" value="1"/>
</dbReference>
<accession>D6ZCA9</accession>
<name>D6ZCA9_SEGRD</name>
<dbReference type="SUPFAM" id="SSF53474">
    <property type="entry name" value="alpha/beta-Hydrolases"/>
    <property type="match status" value="1"/>
</dbReference>
<dbReference type="eggNOG" id="COG0657">
    <property type="taxonomic scope" value="Bacteria"/>
</dbReference>
<evidence type="ECO:0000313" key="5">
    <source>
        <dbReference type="EMBL" id="ADG99078.1"/>
    </source>
</evidence>
<dbReference type="PANTHER" id="PTHR48081:SF30">
    <property type="entry name" value="ACETYL-HYDROLASE LIPR-RELATED"/>
    <property type="match status" value="1"/>
</dbReference>
<dbReference type="InterPro" id="IPR050300">
    <property type="entry name" value="GDXG_lipolytic_enzyme"/>
</dbReference>
<dbReference type="GO" id="GO:0004806">
    <property type="term" value="F:triacylglycerol lipase activity"/>
    <property type="evidence" value="ECO:0007669"/>
    <property type="project" value="TreeGrafter"/>
</dbReference>
<dbReference type="AlphaFoldDB" id="D6ZCA9"/>
<dbReference type="Pfam" id="PF07859">
    <property type="entry name" value="Abhydrolase_3"/>
    <property type="match status" value="1"/>
</dbReference>
<dbReference type="InterPro" id="IPR033140">
    <property type="entry name" value="Lipase_GDXG_put_SER_AS"/>
</dbReference>
<evidence type="ECO:0000259" key="4">
    <source>
        <dbReference type="Pfam" id="PF07859"/>
    </source>
</evidence>
<gene>
    <name evidence="5" type="ordered locus">Srot_2644</name>
</gene>
<feature type="active site" evidence="3">
    <location>
        <position position="177"/>
    </location>
</feature>
<evidence type="ECO:0000256" key="1">
    <source>
        <dbReference type="ARBA" id="ARBA00010515"/>
    </source>
</evidence>
<dbReference type="Proteomes" id="UP000002247">
    <property type="component" value="Chromosome"/>
</dbReference>
<dbReference type="PROSITE" id="PS01173">
    <property type="entry name" value="LIPASE_GDXG_HIS"/>
    <property type="match status" value="1"/>
</dbReference>
<feature type="domain" description="Alpha/beta hydrolase fold-3" evidence="4">
    <location>
        <begin position="103"/>
        <end position="302"/>
    </location>
</feature>
<dbReference type="PANTHER" id="PTHR48081">
    <property type="entry name" value="AB HYDROLASE SUPERFAMILY PROTEIN C4A8.06C"/>
    <property type="match status" value="1"/>
</dbReference>
<dbReference type="InterPro" id="IPR002168">
    <property type="entry name" value="Lipase_GDXG_HIS_AS"/>
</dbReference>
<sequence length="343" mass="36287">MSSEPFANERFGLPSWQAKAENMIARLVVKPVIWAAAFIAEALHEWAPAPFEKISPYPLWRRGLDVLLRAAVPIPGSVSCSRVKIRGVTAEHYTPHGAAAATVLYFHGGGFVIGSPSSHRLLATALVRESGAAVLSLDYRMPPQIPFTQIVDDGLAVYRQLLADGADPKSIVFAGDSAGGYLTVATAQAVNAAGLPSPAGLVALAPALDLRTGLAPTEWPSTEHLIPRLWIYNIVSRIVAPLGPAALTSPTDRDLAGLPPTLVQVSADEVLYPHAVRLAEALADAGVPVKLQVWDGVMHVFQLAGSLVPESRQALANIAEFIWSATGAPPVEKSAQAKTHSHA</sequence>
<proteinExistence type="inferred from homology"/>
<evidence type="ECO:0000313" key="6">
    <source>
        <dbReference type="Proteomes" id="UP000002247"/>
    </source>
</evidence>
<keyword evidence="6" id="KW-1185">Reference proteome</keyword>